<dbReference type="CDD" id="cd06261">
    <property type="entry name" value="TM_PBP2"/>
    <property type="match status" value="1"/>
</dbReference>
<evidence type="ECO:0000256" key="1">
    <source>
        <dbReference type="ARBA" id="ARBA00004651"/>
    </source>
</evidence>
<feature type="transmembrane region" description="Helical" evidence="7">
    <location>
        <begin position="155"/>
        <end position="182"/>
    </location>
</feature>
<feature type="transmembrane region" description="Helical" evidence="7">
    <location>
        <begin position="75"/>
        <end position="94"/>
    </location>
</feature>
<evidence type="ECO:0000256" key="3">
    <source>
        <dbReference type="ARBA" id="ARBA00022475"/>
    </source>
</evidence>
<dbReference type="SUPFAM" id="SSF161098">
    <property type="entry name" value="MetI-like"/>
    <property type="match status" value="1"/>
</dbReference>
<feature type="transmembrane region" description="Helical" evidence="7">
    <location>
        <begin position="266"/>
        <end position="283"/>
    </location>
</feature>
<evidence type="ECO:0000313" key="10">
    <source>
        <dbReference type="Proteomes" id="UP001600943"/>
    </source>
</evidence>
<evidence type="ECO:0000256" key="5">
    <source>
        <dbReference type="ARBA" id="ARBA00022989"/>
    </source>
</evidence>
<comment type="similarity">
    <text evidence="7">Belongs to the binding-protein-dependent transport system permease family.</text>
</comment>
<dbReference type="Gene3D" id="1.10.3720.10">
    <property type="entry name" value="MetI-like"/>
    <property type="match status" value="1"/>
</dbReference>
<keyword evidence="2 7" id="KW-0813">Transport</keyword>
<gene>
    <name evidence="9" type="ORF">K040078D81_37210</name>
</gene>
<dbReference type="Proteomes" id="UP001600943">
    <property type="component" value="Unassembled WGS sequence"/>
</dbReference>
<dbReference type="PANTHER" id="PTHR30193">
    <property type="entry name" value="ABC TRANSPORTER PERMEASE PROTEIN"/>
    <property type="match status" value="1"/>
</dbReference>
<organism evidence="9 10">
    <name type="scientific">Blautia hominis</name>
    <dbReference type="NCBI Taxonomy" id="2025493"/>
    <lineage>
        <taxon>Bacteria</taxon>
        <taxon>Bacillati</taxon>
        <taxon>Bacillota</taxon>
        <taxon>Clostridia</taxon>
        <taxon>Lachnospirales</taxon>
        <taxon>Lachnospiraceae</taxon>
        <taxon>Blautia</taxon>
    </lineage>
</organism>
<evidence type="ECO:0000256" key="2">
    <source>
        <dbReference type="ARBA" id="ARBA00022448"/>
    </source>
</evidence>
<feature type="transmembrane region" description="Helical" evidence="7">
    <location>
        <begin position="9"/>
        <end position="31"/>
    </location>
</feature>
<dbReference type="PROSITE" id="PS50928">
    <property type="entry name" value="ABC_TM1"/>
    <property type="match status" value="1"/>
</dbReference>
<dbReference type="InterPro" id="IPR000515">
    <property type="entry name" value="MetI-like"/>
</dbReference>
<accession>A0ABQ0BDR0</accession>
<dbReference type="InterPro" id="IPR035906">
    <property type="entry name" value="MetI-like_sf"/>
</dbReference>
<keyword evidence="4 7" id="KW-0812">Transmembrane</keyword>
<dbReference type="InterPro" id="IPR051393">
    <property type="entry name" value="ABC_transporter_permease"/>
</dbReference>
<sequence>MKKKRNQVLLFLGFAGPAILAFVFVIGWAFVNGVFMSFTDWNGISEHFNVVGLSNYVKAFHDVNFWESLVRTFKYAIGVVLAVNILAFLLAYLLTKGYRGQGVYRTGFFIPNLIGGVVLGIVWKFIFSEALVQLGQIPLFGTFAGNWLSDPNTAMLAMIIVAVWQMAGYLMIIYMAGIIAVPKDVCEAASLDGASGFYAIRKIILPLIMPSITICSFLSIKAAFMVYDVNLTLTAGGPYKSTIMASMHVYNKAFKYNDFGIGQAEALILFLIVAVITVIQVTVTKKKEVEA</sequence>
<protein>
    <submittedName>
        <fullName evidence="9">Sugar ABC transporter permease</fullName>
    </submittedName>
</protein>
<reference evidence="9 10" key="1">
    <citation type="submission" date="2024-04" db="EMBL/GenBank/DDBJ databases">
        <title>Defined microbial consortia suppress multidrug-resistant proinflammatory Enterobacteriaceae via ecological control.</title>
        <authorList>
            <person name="Furuichi M."/>
            <person name="Kawaguchi T."/>
            <person name="Pust M."/>
            <person name="Yasuma K."/>
            <person name="Plichta D."/>
            <person name="Hasegawa N."/>
            <person name="Ohya T."/>
            <person name="Bhattarai S."/>
            <person name="Sasajima S."/>
            <person name="Aoto Y."/>
            <person name="Tuganbaev T."/>
            <person name="Yaginuma M."/>
            <person name="Ueda M."/>
            <person name="Okahashi N."/>
            <person name="Amafuji K."/>
            <person name="Kiridooshi Y."/>
            <person name="Sugita K."/>
            <person name="Strazar M."/>
            <person name="Skelly A."/>
            <person name="Suda W."/>
            <person name="Hattori M."/>
            <person name="Nakamoto N."/>
            <person name="Caballero S."/>
            <person name="Norman J."/>
            <person name="Olle B."/>
            <person name="Tanoue T."/>
            <person name="Arita M."/>
            <person name="Bucci V."/>
            <person name="Atarashi K."/>
            <person name="Xavier R."/>
            <person name="Honda K."/>
        </authorList>
    </citation>
    <scope>NUCLEOTIDE SEQUENCE [LARGE SCALE GENOMIC DNA]</scope>
    <source>
        <strain evidence="10">k04-0078-D8-1</strain>
    </source>
</reference>
<comment type="caution">
    <text evidence="9">The sequence shown here is derived from an EMBL/GenBank/DDBJ whole genome shotgun (WGS) entry which is preliminary data.</text>
</comment>
<feature type="transmembrane region" description="Helical" evidence="7">
    <location>
        <begin position="203"/>
        <end position="227"/>
    </location>
</feature>
<keyword evidence="6 7" id="KW-0472">Membrane</keyword>
<evidence type="ECO:0000256" key="6">
    <source>
        <dbReference type="ARBA" id="ARBA00023136"/>
    </source>
</evidence>
<comment type="subcellular location">
    <subcellularLocation>
        <location evidence="1 7">Cell membrane</location>
        <topology evidence="1 7">Multi-pass membrane protein</topology>
    </subcellularLocation>
</comment>
<evidence type="ECO:0000256" key="7">
    <source>
        <dbReference type="RuleBase" id="RU363032"/>
    </source>
</evidence>
<keyword evidence="5 7" id="KW-1133">Transmembrane helix</keyword>
<keyword evidence="10" id="KW-1185">Reference proteome</keyword>
<name>A0ABQ0BDR0_9FIRM</name>
<proteinExistence type="inferred from homology"/>
<feature type="transmembrane region" description="Helical" evidence="7">
    <location>
        <begin position="106"/>
        <end position="126"/>
    </location>
</feature>
<dbReference type="Pfam" id="PF00528">
    <property type="entry name" value="BPD_transp_1"/>
    <property type="match status" value="1"/>
</dbReference>
<evidence type="ECO:0000313" key="9">
    <source>
        <dbReference type="EMBL" id="GAA6409604.1"/>
    </source>
</evidence>
<evidence type="ECO:0000259" key="8">
    <source>
        <dbReference type="PROSITE" id="PS50928"/>
    </source>
</evidence>
<dbReference type="EMBL" id="BAABYW010000001">
    <property type="protein sequence ID" value="GAA6409604.1"/>
    <property type="molecule type" value="Genomic_DNA"/>
</dbReference>
<dbReference type="RefSeq" id="WP_104802745.1">
    <property type="nucleotide sequence ID" value="NZ_BAABYW010000001.1"/>
</dbReference>
<keyword evidence="3" id="KW-1003">Cell membrane</keyword>
<feature type="domain" description="ABC transmembrane type-1" evidence="8">
    <location>
        <begin position="69"/>
        <end position="280"/>
    </location>
</feature>
<dbReference type="PANTHER" id="PTHR30193:SF37">
    <property type="entry name" value="INNER MEMBRANE ABC TRANSPORTER PERMEASE PROTEIN YCJO"/>
    <property type="match status" value="1"/>
</dbReference>
<evidence type="ECO:0000256" key="4">
    <source>
        <dbReference type="ARBA" id="ARBA00022692"/>
    </source>
</evidence>